<proteinExistence type="predicted"/>
<reference evidence="1" key="1">
    <citation type="submission" date="2017-09" db="EMBL/GenBank/DDBJ databases">
        <title>Complete Genome Sequence of ansamitocin-producing Bacterium Actinosynnema pretiosum X47.</title>
        <authorList>
            <person name="Cao G."/>
            <person name="Zong G."/>
            <person name="Zhong C."/>
            <person name="Fu J."/>
        </authorList>
    </citation>
    <scope>NUCLEOTIDE SEQUENCE [LARGE SCALE GENOMIC DNA]</scope>
    <source>
        <strain evidence="1">X47</strain>
    </source>
</reference>
<gene>
    <name evidence="1" type="ORF">CNX65_27215</name>
</gene>
<protein>
    <submittedName>
        <fullName evidence="1">Uncharacterized protein</fullName>
    </submittedName>
</protein>
<dbReference type="RefSeq" id="WP_096496295.1">
    <property type="nucleotide sequence ID" value="NZ_CP023445.1"/>
</dbReference>
<dbReference type="EMBL" id="CP023445">
    <property type="protein sequence ID" value="ATE56510.1"/>
    <property type="molecule type" value="Genomic_DNA"/>
</dbReference>
<sequence>MRNLGPRGEVAVALSILGAGAAVVVSMHLTWPEPEVPVVSYSISGGEAGVADLKPFGIDDVSGASVELTPGAQGSRTVRLSNPNDVDIMVMSLQAEPGEPVDEGRNPVDGCGSDVLTVDPMDQPVIIPPEGSVDVAMVVRIAGDIPPACQDLVFPLTYSGRATRG</sequence>
<organism evidence="1 2">
    <name type="scientific">Actinosynnema pretiosum</name>
    <dbReference type="NCBI Taxonomy" id="42197"/>
    <lineage>
        <taxon>Bacteria</taxon>
        <taxon>Bacillati</taxon>
        <taxon>Actinomycetota</taxon>
        <taxon>Actinomycetes</taxon>
        <taxon>Pseudonocardiales</taxon>
        <taxon>Pseudonocardiaceae</taxon>
        <taxon>Actinosynnema</taxon>
    </lineage>
</organism>
<accession>A0A290ZBU8</accession>
<evidence type="ECO:0000313" key="2">
    <source>
        <dbReference type="Proteomes" id="UP000218505"/>
    </source>
</evidence>
<evidence type="ECO:0000313" key="1">
    <source>
        <dbReference type="EMBL" id="ATE56510.1"/>
    </source>
</evidence>
<keyword evidence="2" id="KW-1185">Reference proteome</keyword>
<name>A0A290ZBU8_9PSEU</name>
<dbReference type="AlphaFoldDB" id="A0A290ZBU8"/>
<dbReference type="Proteomes" id="UP000218505">
    <property type="component" value="Chromosome"/>
</dbReference>
<dbReference type="KEGG" id="apre:CNX65_27215"/>